<dbReference type="OrthoDB" id="44149at2759"/>
<dbReference type="AlphaFoldDB" id="A0A9N8H339"/>
<feature type="compositionally biased region" description="Low complexity" evidence="8">
    <location>
        <begin position="93"/>
        <end position="105"/>
    </location>
</feature>
<feature type="compositionally biased region" description="Basic and acidic residues" evidence="8">
    <location>
        <begin position="10"/>
        <end position="26"/>
    </location>
</feature>
<evidence type="ECO:0000256" key="6">
    <source>
        <dbReference type="ARBA" id="ARBA00022963"/>
    </source>
</evidence>
<dbReference type="GO" id="GO:0004620">
    <property type="term" value="F:phospholipase activity"/>
    <property type="evidence" value="ECO:0007669"/>
    <property type="project" value="UniProtKB-ARBA"/>
</dbReference>
<dbReference type="GO" id="GO:0009507">
    <property type="term" value="C:chloroplast"/>
    <property type="evidence" value="ECO:0007669"/>
    <property type="project" value="UniProtKB-SubCell"/>
</dbReference>
<organism evidence="10 11">
    <name type="scientific">Seminavis robusta</name>
    <dbReference type="NCBI Taxonomy" id="568900"/>
    <lineage>
        <taxon>Eukaryota</taxon>
        <taxon>Sar</taxon>
        <taxon>Stramenopiles</taxon>
        <taxon>Ochrophyta</taxon>
        <taxon>Bacillariophyta</taxon>
        <taxon>Bacillariophyceae</taxon>
        <taxon>Bacillariophycidae</taxon>
        <taxon>Naviculales</taxon>
        <taxon>Naviculaceae</taxon>
        <taxon>Seminavis</taxon>
    </lineage>
</organism>
<keyword evidence="3" id="KW-0934">Plastid</keyword>
<sequence>MSLWNLGSVADHKMEEEKSEKAESFKLLKSLSVATRKADPASKAEATKKNDKGTDEDASSNFLSGLLGKINVIGAGEKDVEVEVEDPPRKPFGSSLSSRWSSGGSKTTSDADEKEDALTKTLLNTSSASSLKGPSVYEDCLEMISAALLIYTFADLRKLAREGKIESKELMQQPISLKQVMEIIRLHKDALDEQARVDHEELEGQLKALKDIQKQQHMSTSVMGRMLRGKKKEAVLTHFHDEKSTQGMVYGIAINHIRKRITVLFRGSVTKQDFITDVKLAQKKVENPVLPLAPGTNGTINLHTGFYQYLFQEDDEGKVRLEHILEDVKALMKKNKGYRMYCTGHSLGGALASLCGFYASMDDKIVKNGPVIVVSIASPRVGNADFRAAFQSLERMKRLRHLRVSNREDLVTLLPFMATKEVSLLSPASILGAAPTPNNSALNLYKHCGIHLKFKTSNPSESNERNQLFSLTYAKDKNDEEGAIPDDLKRSFVAAKSLVGGLFVSRADFRRVTRFHSCDEYERRLMASKNFLENISLEQLYANEDLVGGTVAIKEEPSETDTSSRSLFAKRKSSTGLKAASREAIGAACSQYVK</sequence>
<feature type="region of interest" description="Disordered" evidence="8">
    <location>
        <begin position="554"/>
        <end position="581"/>
    </location>
</feature>
<comment type="subcellular location">
    <subcellularLocation>
        <location evidence="1">Plastid</location>
        <location evidence="1">Chloroplast</location>
    </subcellularLocation>
</comment>
<dbReference type="Pfam" id="PF01764">
    <property type="entry name" value="Lipase_3"/>
    <property type="match status" value="1"/>
</dbReference>
<evidence type="ECO:0000256" key="1">
    <source>
        <dbReference type="ARBA" id="ARBA00004229"/>
    </source>
</evidence>
<keyword evidence="2" id="KW-0150">Chloroplast</keyword>
<comment type="caution">
    <text evidence="10">The sequence shown here is derived from an EMBL/GenBank/DDBJ whole genome shotgun (WGS) entry which is preliminary data.</text>
</comment>
<dbReference type="InterPro" id="IPR002921">
    <property type="entry name" value="Fungal_lipase-type"/>
</dbReference>
<dbReference type="PANTHER" id="PTHR31403">
    <property type="entry name" value="PHOSPHOLIPASE A1-IBETA2, CHLOROPLASTIC"/>
    <property type="match status" value="1"/>
</dbReference>
<dbReference type="InterPro" id="IPR029058">
    <property type="entry name" value="AB_hydrolase_fold"/>
</dbReference>
<proteinExistence type="predicted"/>
<reference evidence="10" key="1">
    <citation type="submission" date="2020-06" db="EMBL/GenBank/DDBJ databases">
        <authorList>
            <consortium name="Plant Systems Biology data submission"/>
        </authorList>
    </citation>
    <scope>NUCLEOTIDE SEQUENCE</scope>
    <source>
        <strain evidence="10">D6</strain>
    </source>
</reference>
<evidence type="ECO:0000256" key="3">
    <source>
        <dbReference type="ARBA" id="ARBA00022640"/>
    </source>
</evidence>
<feature type="region of interest" description="Disordered" evidence="8">
    <location>
        <begin position="1"/>
        <end position="61"/>
    </location>
</feature>
<dbReference type="SUPFAM" id="SSF53474">
    <property type="entry name" value="alpha/beta-Hydrolases"/>
    <property type="match status" value="1"/>
</dbReference>
<evidence type="ECO:0000313" key="11">
    <source>
        <dbReference type="Proteomes" id="UP001153069"/>
    </source>
</evidence>
<dbReference type="Proteomes" id="UP001153069">
    <property type="component" value="Unassembled WGS sequence"/>
</dbReference>
<dbReference type="GO" id="GO:0016042">
    <property type="term" value="P:lipid catabolic process"/>
    <property type="evidence" value="ECO:0007669"/>
    <property type="project" value="UniProtKB-KW"/>
</dbReference>
<accession>A0A9N8H339</accession>
<dbReference type="Gene3D" id="3.40.50.1820">
    <property type="entry name" value="alpha/beta hydrolase"/>
    <property type="match status" value="1"/>
</dbReference>
<keyword evidence="4" id="KW-0378">Hydrolase</keyword>
<gene>
    <name evidence="10" type="ORF">SEMRO_19_G013740.1</name>
</gene>
<feature type="compositionally biased region" description="Basic and acidic residues" evidence="8">
    <location>
        <begin position="36"/>
        <end position="55"/>
    </location>
</feature>
<keyword evidence="7" id="KW-0443">Lipid metabolism</keyword>
<evidence type="ECO:0000256" key="2">
    <source>
        <dbReference type="ARBA" id="ARBA00022528"/>
    </source>
</evidence>
<evidence type="ECO:0000256" key="5">
    <source>
        <dbReference type="ARBA" id="ARBA00022946"/>
    </source>
</evidence>
<evidence type="ECO:0000256" key="7">
    <source>
        <dbReference type="ARBA" id="ARBA00023098"/>
    </source>
</evidence>
<name>A0A9N8H339_9STRA</name>
<keyword evidence="6" id="KW-0442">Lipid degradation</keyword>
<feature type="domain" description="Fungal lipase-type" evidence="9">
    <location>
        <begin position="263"/>
        <end position="417"/>
    </location>
</feature>
<evidence type="ECO:0000259" key="9">
    <source>
        <dbReference type="Pfam" id="PF01764"/>
    </source>
</evidence>
<evidence type="ECO:0000256" key="8">
    <source>
        <dbReference type="SAM" id="MobiDB-lite"/>
    </source>
</evidence>
<dbReference type="PANTHER" id="PTHR31403:SF7">
    <property type="entry name" value="PHOSPHOLIPASE A1-IGAMMA3, CHLOROPLASTIC"/>
    <property type="match status" value="1"/>
</dbReference>
<dbReference type="EMBL" id="CAICTM010000019">
    <property type="protein sequence ID" value="CAB9497425.1"/>
    <property type="molecule type" value="Genomic_DNA"/>
</dbReference>
<protein>
    <submittedName>
        <fullName evidence="10">Phospholipase A1-II 7</fullName>
    </submittedName>
</protein>
<evidence type="ECO:0000256" key="4">
    <source>
        <dbReference type="ARBA" id="ARBA00022801"/>
    </source>
</evidence>
<keyword evidence="5" id="KW-0809">Transit peptide</keyword>
<dbReference type="CDD" id="cd00519">
    <property type="entry name" value="Lipase_3"/>
    <property type="match status" value="1"/>
</dbReference>
<keyword evidence="11" id="KW-1185">Reference proteome</keyword>
<feature type="region of interest" description="Disordered" evidence="8">
    <location>
        <begin position="81"/>
        <end position="115"/>
    </location>
</feature>
<evidence type="ECO:0000313" key="10">
    <source>
        <dbReference type="EMBL" id="CAB9497425.1"/>
    </source>
</evidence>